<accession>A0A0F9CG17</accession>
<organism evidence="1">
    <name type="scientific">marine sediment metagenome</name>
    <dbReference type="NCBI Taxonomy" id="412755"/>
    <lineage>
        <taxon>unclassified sequences</taxon>
        <taxon>metagenomes</taxon>
        <taxon>ecological metagenomes</taxon>
    </lineage>
</organism>
<evidence type="ECO:0000313" key="1">
    <source>
        <dbReference type="EMBL" id="KKL48258.1"/>
    </source>
</evidence>
<name>A0A0F9CG17_9ZZZZ</name>
<gene>
    <name evidence="1" type="ORF">LCGC14_2327320</name>
</gene>
<dbReference type="AlphaFoldDB" id="A0A0F9CG17"/>
<protein>
    <submittedName>
        <fullName evidence="1">Uncharacterized protein</fullName>
    </submittedName>
</protein>
<comment type="caution">
    <text evidence="1">The sequence shown here is derived from an EMBL/GenBank/DDBJ whole genome shotgun (WGS) entry which is preliminary data.</text>
</comment>
<dbReference type="EMBL" id="LAZR01033378">
    <property type="protein sequence ID" value="KKL48258.1"/>
    <property type="molecule type" value="Genomic_DNA"/>
</dbReference>
<sequence>MHKKIGLAELEDLPITNGQEIPEEYRDVFGHMNVMWYARLFGYSFDKFGRLFGFDVAYFRANLIGTFSAAWGDCGLHDEVFWLGWAAMAQGSWTPGGAPVAQTVADFMDVFYGREVDDMVEVYRDLQSQASFWQQSWDRRPSKVRTDKGYGTSSGKRPMTRMDTTLLGPALPALPDLAFQPAFSARYAKLLAEAPNMLLANDRLLGRLHRNIVLADRNRHNIEVLGTMADFIRSHLEMLIGLAQAEDMLTQAFAAAEGRNGSQAVGLMIAARENVEKIIASTYRTFRQLVNVWEKSWYPRNVPVDGKEFVHVMDDVKDHFADRRADLSYHVAPFESIGLADWCKQLGEIIHAYAEANGLSVQALEEELMDD</sequence>
<reference evidence="1" key="1">
    <citation type="journal article" date="2015" name="Nature">
        <title>Complex archaea that bridge the gap between prokaryotes and eukaryotes.</title>
        <authorList>
            <person name="Spang A."/>
            <person name="Saw J.H."/>
            <person name="Jorgensen S.L."/>
            <person name="Zaremba-Niedzwiedzka K."/>
            <person name="Martijn J."/>
            <person name="Lind A.E."/>
            <person name="van Eijk R."/>
            <person name="Schleper C."/>
            <person name="Guy L."/>
            <person name="Ettema T.J."/>
        </authorList>
    </citation>
    <scope>NUCLEOTIDE SEQUENCE</scope>
</reference>
<proteinExistence type="predicted"/>